<evidence type="ECO:0000256" key="3">
    <source>
        <dbReference type="ARBA" id="ARBA00022771"/>
    </source>
</evidence>
<keyword evidence="8" id="KW-1185">Reference proteome</keyword>
<dbReference type="SMART" id="SM00355">
    <property type="entry name" value="ZnF_C2H2"/>
    <property type="match status" value="7"/>
</dbReference>
<dbReference type="Pfam" id="PF13912">
    <property type="entry name" value="zf-C2H2_6"/>
    <property type="match status" value="2"/>
</dbReference>
<dbReference type="AlphaFoldDB" id="A0AAD5SJB7"/>
<organism evidence="7 8">
    <name type="scientific">Rhizophlyctis rosea</name>
    <dbReference type="NCBI Taxonomy" id="64517"/>
    <lineage>
        <taxon>Eukaryota</taxon>
        <taxon>Fungi</taxon>
        <taxon>Fungi incertae sedis</taxon>
        <taxon>Chytridiomycota</taxon>
        <taxon>Chytridiomycota incertae sedis</taxon>
        <taxon>Chytridiomycetes</taxon>
        <taxon>Rhizophlyctidales</taxon>
        <taxon>Rhizophlyctidaceae</taxon>
        <taxon>Rhizophlyctis</taxon>
    </lineage>
</organism>
<dbReference type="PROSITE" id="PS50157">
    <property type="entry name" value="ZINC_FINGER_C2H2_2"/>
    <property type="match status" value="4"/>
</dbReference>
<feature type="domain" description="C2H2-type" evidence="6">
    <location>
        <begin position="222"/>
        <end position="244"/>
    </location>
</feature>
<dbReference type="PANTHER" id="PTHR24379">
    <property type="entry name" value="KRAB AND ZINC FINGER DOMAIN-CONTAINING"/>
    <property type="match status" value="1"/>
</dbReference>
<proteinExistence type="predicted"/>
<dbReference type="PROSITE" id="PS00028">
    <property type="entry name" value="ZINC_FINGER_C2H2_1"/>
    <property type="match status" value="3"/>
</dbReference>
<dbReference type="Proteomes" id="UP001212841">
    <property type="component" value="Unassembled WGS sequence"/>
</dbReference>
<evidence type="ECO:0000259" key="6">
    <source>
        <dbReference type="PROSITE" id="PS50157"/>
    </source>
</evidence>
<feature type="domain" description="C2H2-type" evidence="6">
    <location>
        <begin position="85"/>
        <end position="113"/>
    </location>
</feature>
<dbReference type="Gene3D" id="3.30.160.60">
    <property type="entry name" value="Classic Zinc Finger"/>
    <property type="match status" value="3"/>
</dbReference>
<dbReference type="GO" id="GO:0008270">
    <property type="term" value="F:zinc ion binding"/>
    <property type="evidence" value="ECO:0007669"/>
    <property type="project" value="UniProtKB-KW"/>
</dbReference>
<gene>
    <name evidence="7" type="ORF">HK097_004872</name>
</gene>
<keyword evidence="1" id="KW-0479">Metal-binding</keyword>
<evidence type="ECO:0000313" key="8">
    <source>
        <dbReference type="Proteomes" id="UP001212841"/>
    </source>
</evidence>
<accession>A0AAD5SJB7</accession>
<dbReference type="SUPFAM" id="SSF57667">
    <property type="entry name" value="beta-beta-alpha zinc fingers"/>
    <property type="match status" value="3"/>
</dbReference>
<dbReference type="InterPro" id="IPR013087">
    <property type="entry name" value="Znf_C2H2_type"/>
</dbReference>
<sequence>MSRYLPGNLGDRYYATYRARQQYMEDSHFPCQHCDEYFWNEDELHQHDYDYHSYNYYHSYACEYCDDEFSSQDDLDEHDNDYHSFTCERCDKVFPYEDRLSQHISAAHTTCKTCHRQFHLPKDLDNHLNSGIHDTTTQLSCPFCDATFRKASALTQHLENNTCPNQRVTRSQVKRYVQSRERKFDMRGTLVVPRIEGGPGARGRAPTPPQYATEESWNGTGYECCMCSREFRSLGNLNAHLITHEPYDYKCFVCDKRFNLLSAVIQHWELTGCGKTAANAAQRLTRLRRIRN</sequence>
<feature type="domain" description="C2H2-type" evidence="6">
    <location>
        <begin position="60"/>
        <end position="84"/>
    </location>
</feature>
<evidence type="ECO:0000256" key="5">
    <source>
        <dbReference type="PROSITE-ProRule" id="PRU00042"/>
    </source>
</evidence>
<comment type="caution">
    <text evidence="7">The sequence shown here is derived from an EMBL/GenBank/DDBJ whole genome shotgun (WGS) entry which is preliminary data.</text>
</comment>
<evidence type="ECO:0000313" key="7">
    <source>
        <dbReference type="EMBL" id="KAJ3056719.1"/>
    </source>
</evidence>
<reference evidence="7" key="1">
    <citation type="submission" date="2020-05" db="EMBL/GenBank/DDBJ databases">
        <title>Phylogenomic resolution of chytrid fungi.</title>
        <authorList>
            <person name="Stajich J.E."/>
            <person name="Amses K."/>
            <person name="Simmons R."/>
            <person name="Seto K."/>
            <person name="Myers J."/>
            <person name="Bonds A."/>
            <person name="Quandt C.A."/>
            <person name="Barry K."/>
            <person name="Liu P."/>
            <person name="Grigoriev I."/>
            <person name="Longcore J.E."/>
            <person name="James T.Y."/>
        </authorList>
    </citation>
    <scope>NUCLEOTIDE SEQUENCE</scope>
    <source>
        <strain evidence="7">JEL0318</strain>
    </source>
</reference>
<protein>
    <recommendedName>
        <fullName evidence="6">C2H2-type domain-containing protein</fullName>
    </recommendedName>
</protein>
<feature type="domain" description="C2H2-type" evidence="6">
    <location>
        <begin position="29"/>
        <end position="53"/>
    </location>
</feature>
<dbReference type="PANTHER" id="PTHR24379:SF121">
    <property type="entry name" value="C2H2-TYPE DOMAIN-CONTAINING PROTEIN"/>
    <property type="match status" value="1"/>
</dbReference>
<keyword evidence="4" id="KW-0862">Zinc</keyword>
<dbReference type="Pfam" id="PF00096">
    <property type="entry name" value="zf-C2H2"/>
    <property type="match status" value="1"/>
</dbReference>
<dbReference type="EMBL" id="JADGJD010000023">
    <property type="protein sequence ID" value="KAJ3056719.1"/>
    <property type="molecule type" value="Genomic_DNA"/>
</dbReference>
<name>A0AAD5SJB7_9FUNG</name>
<evidence type="ECO:0000256" key="4">
    <source>
        <dbReference type="ARBA" id="ARBA00022833"/>
    </source>
</evidence>
<dbReference type="InterPro" id="IPR036236">
    <property type="entry name" value="Znf_C2H2_sf"/>
</dbReference>
<evidence type="ECO:0000256" key="1">
    <source>
        <dbReference type="ARBA" id="ARBA00022723"/>
    </source>
</evidence>
<keyword evidence="2" id="KW-0677">Repeat</keyword>
<keyword evidence="3 5" id="KW-0863">Zinc-finger</keyword>
<evidence type="ECO:0000256" key="2">
    <source>
        <dbReference type="ARBA" id="ARBA00022737"/>
    </source>
</evidence>